<gene>
    <name evidence="1" type="ORF">CCACVL1_28137</name>
</gene>
<organism evidence="1 2">
    <name type="scientific">Corchorus capsularis</name>
    <name type="common">Jute</name>
    <dbReference type="NCBI Taxonomy" id="210143"/>
    <lineage>
        <taxon>Eukaryota</taxon>
        <taxon>Viridiplantae</taxon>
        <taxon>Streptophyta</taxon>
        <taxon>Embryophyta</taxon>
        <taxon>Tracheophyta</taxon>
        <taxon>Spermatophyta</taxon>
        <taxon>Magnoliopsida</taxon>
        <taxon>eudicotyledons</taxon>
        <taxon>Gunneridae</taxon>
        <taxon>Pentapetalae</taxon>
        <taxon>rosids</taxon>
        <taxon>malvids</taxon>
        <taxon>Malvales</taxon>
        <taxon>Malvaceae</taxon>
        <taxon>Grewioideae</taxon>
        <taxon>Apeibeae</taxon>
        <taxon>Corchorus</taxon>
    </lineage>
</organism>
<reference evidence="1 2" key="1">
    <citation type="submission" date="2013-09" db="EMBL/GenBank/DDBJ databases">
        <title>Corchorus capsularis genome sequencing.</title>
        <authorList>
            <person name="Alam M."/>
            <person name="Haque M.S."/>
            <person name="Islam M.S."/>
            <person name="Emdad E.M."/>
            <person name="Islam M.M."/>
            <person name="Ahmed B."/>
            <person name="Halim A."/>
            <person name="Hossen Q.M.M."/>
            <person name="Hossain M.Z."/>
            <person name="Ahmed R."/>
            <person name="Khan M.M."/>
            <person name="Islam R."/>
            <person name="Rashid M.M."/>
            <person name="Khan S.A."/>
            <person name="Rahman M.S."/>
            <person name="Alam M."/>
        </authorList>
    </citation>
    <scope>NUCLEOTIDE SEQUENCE [LARGE SCALE GENOMIC DNA]</scope>
    <source>
        <strain evidence="2">cv. CVL-1</strain>
        <tissue evidence="1">Whole seedling</tissue>
    </source>
</reference>
<protein>
    <submittedName>
        <fullName evidence="1">Uncharacterized protein</fullName>
    </submittedName>
</protein>
<accession>A0A1R3G7H2</accession>
<dbReference type="OrthoDB" id="1719804at2759"/>
<sequence>MAADVAQKMEAREASAIFIEGLISTIELDIKEVDDHEEKEFVGSSSNEKLHIEYNNQKAQMLIERACQCSCNNLDSPDLNIIEEPVTAPF</sequence>
<keyword evidence="2" id="KW-1185">Reference proteome</keyword>
<proteinExistence type="predicted"/>
<dbReference type="EMBL" id="AWWV01015046">
    <property type="protein sequence ID" value="OMO54021.1"/>
    <property type="molecule type" value="Genomic_DNA"/>
</dbReference>
<dbReference type="AlphaFoldDB" id="A0A1R3G7H2"/>
<name>A0A1R3G7H2_COCAP</name>
<comment type="caution">
    <text evidence="1">The sequence shown here is derived from an EMBL/GenBank/DDBJ whole genome shotgun (WGS) entry which is preliminary data.</text>
</comment>
<dbReference type="OMA" id="NHARGMA"/>
<evidence type="ECO:0000313" key="2">
    <source>
        <dbReference type="Proteomes" id="UP000188268"/>
    </source>
</evidence>
<dbReference type="Proteomes" id="UP000188268">
    <property type="component" value="Unassembled WGS sequence"/>
</dbReference>
<evidence type="ECO:0000313" key="1">
    <source>
        <dbReference type="EMBL" id="OMO54021.1"/>
    </source>
</evidence>
<dbReference type="Gramene" id="OMO54021">
    <property type="protein sequence ID" value="OMO54021"/>
    <property type="gene ID" value="CCACVL1_28137"/>
</dbReference>